<dbReference type="PRINTS" id="PR00081">
    <property type="entry name" value="GDHRDH"/>
</dbReference>
<dbReference type="AlphaFoldDB" id="A4CL74"/>
<dbReference type="RefSeq" id="WP_015754939.1">
    <property type="nucleotide sequence ID" value="NC_013222.1"/>
</dbReference>
<dbReference type="CDD" id="cd05233">
    <property type="entry name" value="SDR_c"/>
    <property type="match status" value="1"/>
</dbReference>
<dbReference type="Pfam" id="PF00106">
    <property type="entry name" value="adh_short"/>
    <property type="match status" value="1"/>
</dbReference>
<dbReference type="Proteomes" id="UP000009049">
    <property type="component" value="Chromosome"/>
</dbReference>
<organism evidence="4 5">
    <name type="scientific">Robiginitalea biformata (strain ATCC BAA-864 / DSM 15991 / KCTC 12146 / HTCC2501)</name>
    <dbReference type="NCBI Taxonomy" id="313596"/>
    <lineage>
        <taxon>Bacteria</taxon>
        <taxon>Pseudomonadati</taxon>
        <taxon>Bacteroidota</taxon>
        <taxon>Flavobacteriia</taxon>
        <taxon>Flavobacteriales</taxon>
        <taxon>Flavobacteriaceae</taxon>
        <taxon>Robiginitalea</taxon>
    </lineage>
</organism>
<reference evidence="4 5" key="1">
    <citation type="journal article" date="2009" name="J. Bacteriol.">
        <title>Complete genome sequence of Robiginitalea biformata HTCC2501.</title>
        <authorList>
            <person name="Oh H.M."/>
            <person name="Giovannoni S.J."/>
            <person name="Lee K."/>
            <person name="Ferriera S."/>
            <person name="Johnson J."/>
            <person name="Cho J.C."/>
        </authorList>
    </citation>
    <scope>NUCLEOTIDE SEQUENCE [LARGE SCALE GENOMIC DNA]</scope>
    <source>
        <strain evidence="5">ATCC BAA-864 / HTCC2501 / KCTC 12146</strain>
    </source>
</reference>
<evidence type="ECO:0000256" key="3">
    <source>
        <dbReference type="RuleBase" id="RU000363"/>
    </source>
</evidence>
<proteinExistence type="inferred from homology"/>
<evidence type="ECO:0000256" key="2">
    <source>
        <dbReference type="ARBA" id="ARBA00023002"/>
    </source>
</evidence>
<dbReference type="InterPro" id="IPR036291">
    <property type="entry name" value="NAD(P)-bd_dom_sf"/>
</dbReference>
<dbReference type="PANTHER" id="PTHR43639:SF1">
    <property type="entry name" value="SHORT-CHAIN DEHYDROGENASE_REDUCTASE FAMILY PROTEIN"/>
    <property type="match status" value="1"/>
</dbReference>
<evidence type="ECO:0000313" key="5">
    <source>
        <dbReference type="Proteomes" id="UP000009049"/>
    </source>
</evidence>
<dbReference type="eggNOG" id="COG1028">
    <property type="taxonomic scope" value="Bacteria"/>
</dbReference>
<dbReference type="GO" id="GO:0016491">
    <property type="term" value="F:oxidoreductase activity"/>
    <property type="evidence" value="ECO:0007669"/>
    <property type="project" value="UniProtKB-KW"/>
</dbReference>
<evidence type="ECO:0000256" key="1">
    <source>
        <dbReference type="ARBA" id="ARBA00006484"/>
    </source>
</evidence>
<dbReference type="STRING" id="313596.RB2501_14884"/>
<dbReference type="KEGG" id="rbi:RB2501_14884"/>
<accession>A4CL74</accession>
<keyword evidence="2" id="KW-0560">Oxidoreductase</keyword>
<evidence type="ECO:0000313" key="4">
    <source>
        <dbReference type="EMBL" id="EAR15623.1"/>
    </source>
</evidence>
<comment type="similarity">
    <text evidence="1 3">Belongs to the short-chain dehydrogenases/reductases (SDR) family.</text>
</comment>
<name>A4CL74_ROBBH</name>
<keyword evidence="5" id="KW-1185">Reference proteome</keyword>
<dbReference type="OrthoDB" id="9804774at2"/>
<dbReference type="PRINTS" id="PR00080">
    <property type="entry name" value="SDRFAMILY"/>
</dbReference>
<gene>
    <name evidence="4" type="ordered locus">RB2501_14884</name>
</gene>
<dbReference type="InterPro" id="IPR002347">
    <property type="entry name" value="SDR_fam"/>
</dbReference>
<dbReference type="Gene3D" id="3.40.50.720">
    <property type="entry name" value="NAD(P)-binding Rossmann-like Domain"/>
    <property type="match status" value="1"/>
</dbReference>
<dbReference type="EMBL" id="CP001712">
    <property type="protein sequence ID" value="EAR15623.1"/>
    <property type="molecule type" value="Genomic_DNA"/>
</dbReference>
<dbReference type="SUPFAM" id="SSF51735">
    <property type="entry name" value="NAD(P)-binding Rossmann-fold domains"/>
    <property type="match status" value="1"/>
</dbReference>
<dbReference type="PANTHER" id="PTHR43639">
    <property type="entry name" value="OXIDOREDUCTASE, SHORT-CHAIN DEHYDROGENASE/REDUCTASE FAMILY (AFU_ORTHOLOGUE AFUA_5G02870)"/>
    <property type="match status" value="1"/>
</dbReference>
<dbReference type="HOGENOM" id="CLU_010194_1_3_10"/>
<protein>
    <submittedName>
        <fullName evidence="4">NAD dependent epimerase/dehydratase family protein</fullName>
    </submittedName>
</protein>
<sequence>MELKGQNILVTGASQGIGAAVARELLGQGGRIIAHYNKNREAAESLAKAHPDSKVATLAANLENPAETEELFRKSLEALGHLDALVLNAGVFLPHPPEMATADWWQVWRKTLAINLDACGLLTKLALEHFKMRGGGRLVYIGSRAAFRGETEDFLGYAASKGGLTSLARSVARAFGRDRIVAFTIAPGFTRTEMAETFIRQKGEKILQDEIALPNLTVPGDIAPLVAFMCSGKMDHATGTTVDMNAGSYMH</sequence>